<sequence>MPTQQQIFRRRRALAVVALALLVSIIWGIPQLFSGQSANEIIDTGDAQVDVSSVEDCAPGVVAVEVMVGRINEVNADGTQNRETLNNFDSGTFPALWYQITNRGTIDCSFNVGPRVTFFTISSGDQTYWSSKDCNREGLQDSMIVLKSGQTVEAIASEWERSYSSANGCGLEGNDVVPAAGATYKIRVEVNGVLSEEKRFVLN</sequence>
<organism evidence="1">
    <name type="scientific">freshwater metagenome</name>
    <dbReference type="NCBI Taxonomy" id="449393"/>
    <lineage>
        <taxon>unclassified sequences</taxon>
        <taxon>metagenomes</taxon>
        <taxon>ecological metagenomes</taxon>
    </lineage>
</organism>
<dbReference type="EMBL" id="CAEZST010000006">
    <property type="protein sequence ID" value="CAB4544645.1"/>
    <property type="molecule type" value="Genomic_DNA"/>
</dbReference>
<proteinExistence type="predicted"/>
<dbReference type="AlphaFoldDB" id="A0A6J6C0V3"/>
<dbReference type="EMBL" id="CAEZTO010000003">
    <property type="protein sequence ID" value="CAB4567223.1"/>
    <property type="molecule type" value="Genomic_DNA"/>
</dbReference>
<protein>
    <submittedName>
        <fullName evidence="1">Unannotated protein</fullName>
    </submittedName>
</protein>
<name>A0A6J6C0V3_9ZZZZ</name>
<gene>
    <name evidence="1" type="ORF">UFOPK1503_00521</name>
    <name evidence="2" type="ORF">UFOPK1693_00436</name>
</gene>
<accession>A0A6J6C0V3</accession>
<reference evidence="1" key="1">
    <citation type="submission" date="2020-05" db="EMBL/GenBank/DDBJ databases">
        <authorList>
            <person name="Chiriac C."/>
            <person name="Salcher M."/>
            <person name="Ghai R."/>
            <person name="Kavagutti S V."/>
        </authorList>
    </citation>
    <scope>NUCLEOTIDE SEQUENCE</scope>
</reference>
<evidence type="ECO:0000313" key="2">
    <source>
        <dbReference type="EMBL" id="CAB4567223.1"/>
    </source>
</evidence>
<evidence type="ECO:0000313" key="1">
    <source>
        <dbReference type="EMBL" id="CAB4544645.1"/>
    </source>
</evidence>